<dbReference type="EMBL" id="VBOY01000069">
    <property type="protein sequence ID" value="TMQ65522.1"/>
    <property type="molecule type" value="Genomic_DNA"/>
</dbReference>
<evidence type="ECO:0000313" key="14">
    <source>
        <dbReference type="Proteomes" id="UP000316609"/>
    </source>
</evidence>
<dbReference type="InterPro" id="IPR046886">
    <property type="entry name" value="RsmE_MTase_dom"/>
</dbReference>
<dbReference type="EC" id="2.1.1.193" evidence="10"/>
<comment type="subcellular location">
    <subcellularLocation>
        <location evidence="1 10">Cytoplasm</location>
    </subcellularLocation>
</comment>
<dbReference type="InterPro" id="IPR046887">
    <property type="entry name" value="RsmE_PUA-like"/>
</dbReference>
<evidence type="ECO:0000256" key="4">
    <source>
        <dbReference type="ARBA" id="ARBA00022552"/>
    </source>
</evidence>
<evidence type="ECO:0000256" key="2">
    <source>
        <dbReference type="ARBA" id="ARBA00005528"/>
    </source>
</evidence>
<comment type="caution">
    <text evidence="13">The sequence shown here is derived from an EMBL/GenBank/DDBJ whole genome shotgun (WGS) entry which is preliminary data.</text>
</comment>
<dbReference type="GO" id="GO:0005737">
    <property type="term" value="C:cytoplasm"/>
    <property type="evidence" value="ECO:0007669"/>
    <property type="project" value="UniProtKB-SubCell"/>
</dbReference>
<dbReference type="CDD" id="cd18084">
    <property type="entry name" value="RsmE-like"/>
    <property type="match status" value="1"/>
</dbReference>
<accession>A0A538TPG5</accession>
<dbReference type="PANTHER" id="PTHR30027:SF3">
    <property type="entry name" value="16S RRNA (URACIL(1498)-N(3))-METHYLTRANSFERASE"/>
    <property type="match status" value="1"/>
</dbReference>
<name>A0A538TPG5_UNCEI</name>
<dbReference type="GO" id="GO:0070042">
    <property type="term" value="F:rRNA (uridine-N3-)-methyltransferase activity"/>
    <property type="evidence" value="ECO:0007669"/>
    <property type="project" value="TreeGrafter"/>
</dbReference>
<keyword evidence="6 10" id="KW-0808">Transferase</keyword>
<sequence>MPGDALPSWVWLEELPEPGHSVTLGDEDAHHVTRVCRARVGEPLTLTDGRGAVARARLIHASPRAVVEVESLARNARTAEATVMCGSPEGDRGDWLVEKLAELGIAAFQPVDCERAPWKRSATRVARWRRLAVAALRQSRRSHLLEVSDPEPLEQALDRLAGGEARWVADPRGPAAAEVRPPAGRCVGMIGPGSGLSDREQTALADLGFGRMHLADCVLRSETAAMAWAAWWAGGGSRPNHGGSAGSPKSVS</sequence>
<feature type="domain" description="Ribosomal RNA small subunit methyltransferase E PUA-like" evidence="12">
    <location>
        <begin position="24"/>
        <end position="66"/>
    </location>
</feature>
<dbReference type="GO" id="GO:0070475">
    <property type="term" value="P:rRNA base methylation"/>
    <property type="evidence" value="ECO:0007669"/>
    <property type="project" value="TreeGrafter"/>
</dbReference>
<evidence type="ECO:0000259" key="12">
    <source>
        <dbReference type="Pfam" id="PF20260"/>
    </source>
</evidence>
<dbReference type="Pfam" id="PF20260">
    <property type="entry name" value="PUA_4"/>
    <property type="match status" value="1"/>
</dbReference>
<dbReference type="SUPFAM" id="SSF88697">
    <property type="entry name" value="PUA domain-like"/>
    <property type="match status" value="1"/>
</dbReference>
<feature type="domain" description="Ribosomal RNA small subunit methyltransferase E methyltransferase" evidence="11">
    <location>
        <begin position="80"/>
        <end position="232"/>
    </location>
</feature>
<evidence type="ECO:0000259" key="11">
    <source>
        <dbReference type="Pfam" id="PF04452"/>
    </source>
</evidence>
<dbReference type="InterPro" id="IPR015947">
    <property type="entry name" value="PUA-like_sf"/>
</dbReference>
<dbReference type="PIRSF" id="PIRSF015601">
    <property type="entry name" value="MTase_slr0722"/>
    <property type="match status" value="1"/>
</dbReference>
<dbReference type="InterPro" id="IPR029028">
    <property type="entry name" value="Alpha/beta_knot_MTases"/>
</dbReference>
<dbReference type="AlphaFoldDB" id="A0A538TPG5"/>
<organism evidence="13 14">
    <name type="scientific">Eiseniibacteriota bacterium</name>
    <dbReference type="NCBI Taxonomy" id="2212470"/>
    <lineage>
        <taxon>Bacteria</taxon>
        <taxon>Candidatus Eiseniibacteriota</taxon>
    </lineage>
</organism>
<reference evidence="13 14" key="1">
    <citation type="journal article" date="2019" name="Nat. Microbiol.">
        <title>Mediterranean grassland soil C-N compound turnover is dependent on rainfall and depth, and is mediated by genomically divergent microorganisms.</title>
        <authorList>
            <person name="Diamond S."/>
            <person name="Andeer P.F."/>
            <person name="Li Z."/>
            <person name="Crits-Christoph A."/>
            <person name="Burstein D."/>
            <person name="Anantharaman K."/>
            <person name="Lane K.R."/>
            <person name="Thomas B.C."/>
            <person name="Pan C."/>
            <person name="Northen T.R."/>
            <person name="Banfield J.F."/>
        </authorList>
    </citation>
    <scope>NUCLEOTIDE SEQUENCE [LARGE SCALE GENOMIC DNA]</scope>
    <source>
        <strain evidence="13">WS_8</strain>
    </source>
</reference>
<comment type="function">
    <text evidence="8 10">Specifically methylates the N3 position of the uracil ring of uridine 1498 (m3U1498) in 16S rRNA. Acts on the fully assembled 30S ribosomal subunit.</text>
</comment>
<dbReference type="SUPFAM" id="SSF75217">
    <property type="entry name" value="alpha/beta knot"/>
    <property type="match status" value="1"/>
</dbReference>
<dbReference type="Gene3D" id="3.40.1280.10">
    <property type="match status" value="1"/>
</dbReference>
<dbReference type="NCBIfam" id="TIGR00046">
    <property type="entry name" value="RsmE family RNA methyltransferase"/>
    <property type="match status" value="1"/>
</dbReference>
<gene>
    <name evidence="13" type="ORF">E6K78_07415</name>
</gene>
<proteinExistence type="inferred from homology"/>
<comment type="catalytic activity">
    <reaction evidence="9 10">
        <text>uridine(1498) in 16S rRNA + S-adenosyl-L-methionine = N(3)-methyluridine(1498) in 16S rRNA + S-adenosyl-L-homocysteine + H(+)</text>
        <dbReference type="Rhea" id="RHEA:42920"/>
        <dbReference type="Rhea" id="RHEA-COMP:10283"/>
        <dbReference type="Rhea" id="RHEA-COMP:10284"/>
        <dbReference type="ChEBI" id="CHEBI:15378"/>
        <dbReference type="ChEBI" id="CHEBI:57856"/>
        <dbReference type="ChEBI" id="CHEBI:59789"/>
        <dbReference type="ChEBI" id="CHEBI:65315"/>
        <dbReference type="ChEBI" id="CHEBI:74502"/>
        <dbReference type="EC" id="2.1.1.193"/>
    </reaction>
</comment>
<evidence type="ECO:0000256" key="7">
    <source>
        <dbReference type="ARBA" id="ARBA00022691"/>
    </source>
</evidence>
<dbReference type="Pfam" id="PF04452">
    <property type="entry name" value="Methyltrans_RNA"/>
    <property type="match status" value="1"/>
</dbReference>
<evidence type="ECO:0000256" key="10">
    <source>
        <dbReference type="PIRNR" id="PIRNR015601"/>
    </source>
</evidence>
<keyword evidence="7 10" id="KW-0949">S-adenosyl-L-methionine</keyword>
<evidence type="ECO:0000256" key="5">
    <source>
        <dbReference type="ARBA" id="ARBA00022603"/>
    </source>
</evidence>
<evidence type="ECO:0000256" key="8">
    <source>
        <dbReference type="ARBA" id="ARBA00025699"/>
    </source>
</evidence>
<comment type="similarity">
    <text evidence="2 10">Belongs to the RNA methyltransferase RsmE family.</text>
</comment>
<evidence type="ECO:0000313" key="13">
    <source>
        <dbReference type="EMBL" id="TMQ65522.1"/>
    </source>
</evidence>
<dbReference type="InterPro" id="IPR029026">
    <property type="entry name" value="tRNA_m1G_MTases_N"/>
</dbReference>
<keyword evidence="4 10" id="KW-0698">rRNA processing</keyword>
<dbReference type="InterPro" id="IPR006700">
    <property type="entry name" value="RsmE"/>
</dbReference>
<dbReference type="PANTHER" id="PTHR30027">
    <property type="entry name" value="RIBOSOMAL RNA SMALL SUBUNIT METHYLTRANSFERASE E"/>
    <property type="match status" value="1"/>
</dbReference>
<dbReference type="Proteomes" id="UP000316609">
    <property type="component" value="Unassembled WGS sequence"/>
</dbReference>
<evidence type="ECO:0000256" key="3">
    <source>
        <dbReference type="ARBA" id="ARBA00022490"/>
    </source>
</evidence>
<protein>
    <recommendedName>
        <fullName evidence="10">Ribosomal RNA small subunit methyltransferase E</fullName>
        <ecNumber evidence="10">2.1.1.193</ecNumber>
    </recommendedName>
</protein>
<evidence type="ECO:0000256" key="1">
    <source>
        <dbReference type="ARBA" id="ARBA00004496"/>
    </source>
</evidence>
<keyword evidence="3 10" id="KW-0963">Cytoplasm</keyword>
<evidence type="ECO:0000256" key="9">
    <source>
        <dbReference type="ARBA" id="ARBA00047944"/>
    </source>
</evidence>
<keyword evidence="5 10" id="KW-0489">Methyltransferase</keyword>
<evidence type="ECO:0000256" key="6">
    <source>
        <dbReference type="ARBA" id="ARBA00022679"/>
    </source>
</evidence>